<dbReference type="EMBL" id="RBKT01000001">
    <property type="protein sequence ID" value="RKR89701.1"/>
    <property type="molecule type" value="Genomic_DNA"/>
</dbReference>
<keyword evidence="3" id="KW-0732">Signal</keyword>
<dbReference type="OrthoDB" id="3371212at2"/>
<feature type="compositionally biased region" description="Pro residues" evidence="1">
    <location>
        <begin position="175"/>
        <end position="186"/>
    </location>
</feature>
<sequence length="277" mass="27131">MRESRLPVAVAAVLLAALLLTSTPATATAGTTGPALAGPVGLGRSARAAPLGPLTLGPTSGSTTANPLFTSVTTAAPCPAGYGRNVGLRIGPAGGTGGLLLAPQNAGGYDANPVTFPATIRTLTQALGVETAEDGDYDVYVECFGLTTGRHPERFQTTISVAGDRWQIRTGGPAPAGPSTPVPALEPPSTTAPNSPSAGPGPTVEVAPTIEPTPAAAAPVSPSRVAGGGDDDPSLAPSVLLIGGLAVAVAAVALLVARRRRAAATGSAGAATWNDRS</sequence>
<dbReference type="RefSeq" id="WP_121158115.1">
    <property type="nucleotide sequence ID" value="NZ_RBKT01000001.1"/>
</dbReference>
<proteinExistence type="predicted"/>
<keyword evidence="2" id="KW-0472">Membrane</keyword>
<evidence type="ECO:0000313" key="4">
    <source>
        <dbReference type="EMBL" id="RKR89701.1"/>
    </source>
</evidence>
<gene>
    <name evidence="4" type="ORF">BDK92_4057</name>
</gene>
<evidence type="ECO:0000256" key="3">
    <source>
        <dbReference type="SAM" id="SignalP"/>
    </source>
</evidence>
<reference evidence="4 5" key="1">
    <citation type="submission" date="2018-10" db="EMBL/GenBank/DDBJ databases">
        <title>Sequencing the genomes of 1000 actinobacteria strains.</title>
        <authorList>
            <person name="Klenk H.-P."/>
        </authorList>
    </citation>
    <scope>NUCLEOTIDE SEQUENCE [LARGE SCALE GENOMIC DNA]</scope>
    <source>
        <strain evidence="4 5">DSM 45175</strain>
    </source>
</reference>
<name>A0A495JLI1_9ACTN</name>
<dbReference type="Proteomes" id="UP000277671">
    <property type="component" value="Unassembled WGS sequence"/>
</dbReference>
<feature type="signal peptide" evidence="3">
    <location>
        <begin position="1"/>
        <end position="27"/>
    </location>
</feature>
<evidence type="ECO:0000256" key="2">
    <source>
        <dbReference type="SAM" id="Phobius"/>
    </source>
</evidence>
<comment type="caution">
    <text evidence="4">The sequence shown here is derived from an EMBL/GenBank/DDBJ whole genome shotgun (WGS) entry which is preliminary data.</text>
</comment>
<dbReference type="AlphaFoldDB" id="A0A495JLI1"/>
<feature type="compositionally biased region" description="Low complexity" evidence="1">
    <location>
        <begin position="187"/>
        <end position="208"/>
    </location>
</feature>
<evidence type="ECO:0008006" key="6">
    <source>
        <dbReference type="Google" id="ProtNLM"/>
    </source>
</evidence>
<evidence type="ECO:0000313" key="5">
    <source>
        <dbReference type="Proteomes" id="UP000277671"/>
    </source>
</evidence>
<accession>A0A495JLI1</accession>
<evidence type="ECO:0000256" key="1">
    <source>
        <dbReference type="SAM" id="MobiDB-lite"/>
    </source>
</evidence>
<keyword evidence="5" id="KW-1185">Reference proteome</keyword>
<keyword evidence="2" id="KW-1133">Transmembrane helix</keyword>
<organism evidence="4 5">
    <name type="scientific">Micromonospora pisi</name>
    <dbReference type="NCBI Taxonomy" id="589240"/>
    <lineage>
        <taxon>Bacteria</taxon>
        <taxon>Bacillati</taxon>
        <taxon>Actinomycetota</taxon>
        <taxon>Actinomycetes</taxon>
        <taxon>Micromonosporales</taxon>
        <taxon>Micromonosporaceae</taxon>
        <taxon>Micromonospora</taxon>
    </lineage>
</organism>
<keyword evidence="2" id="KW-0812">Transmembrane</keyword>
<feature type="chain" id="PRO_5039619041" description="LPXTG-motif cell wall-anchored protein" evidence="3">
    <location>
        <begin position="28"/>
        <end position="277"/>
    </location>
</feature>
<protein>
    <recommendedName>
        <fullName evidence="6">LPXTG-motif cell wall-anchored protein</fullName>
    </recommendedName>
</protein>
<feature type="transmembrane region" description="Helical" evidence="2">
    <location>
        <begin position="235"/>
        <end position="257"/>
    </location>
</feature>
<feature type="region of interest" description="Disordered" evidence="1">
    <location>
        <begin position="162"/>
        <end position="208"/>
    </location>
</feature>